<evidence type="ECO:0000256" key="1">
    <source>
        <dbReference type="ARBA" id="ARBA00023015"/>
    </source>
</evidence>
<dbReference type="RefSeq" id="WP_203759506.1">
    <property type="nucleotide sequence ID" value="NZ_BAAABO010000004.1"/>
</dbReference>
<dbReference type="Proteomes" id="UP000609879">
    <property type="component" value="Unassembled WGS sequence"/>
</dbReference>
<dbReference type="InterPro" id="IPR009057">
    <property type="entry name" value="Homeodomain-like_sf"/>
</dbReference>
<feature type="DNA-binding region" description="H-T-H motif" evidence="4">
    <location>
        <begin position="31"/>
        <end position="50"/>
    </location>
</feature>
<evidence type="ECO:0000256" key="4">
    <source>
        <dbReference type="PROSITE-ProRule" id="PRU00335"/>
    </source>
</evidence>
<dbReference type="EMBL" id="BOMI01000002">
    <property type="protein sequence ID" value="GID71527.1"/>
    <property type="molecule type" value="Genomic_DNA"/>
</dbReference>
<proteinExistence type="predicted"/>
<sequence>MARGRPPAHTRDQVVDAAIAVADAEGLDAVTMRRVATEIGAGAMSLYTYVPTRDSLLDLMVDRVGGTAARADLTGEWRRDLLTVAGEQRALMLAHPWLPSALPNRRLTGRNTLAYLERGLAALAPTGLDGPTRLELIALVTGFVASYVTSELAGAAPSDEQVALIGEAVASGDFPHLAAALADGRGRELTFERVADWMITGLVTQARDHRS</sequence>
<evidence type="ECO:0000313" key="6">
    <source>
        <dbReference type="EMBL" id="GID71527.1"/>
    </source>
</evidence>
<dbReference type="InterPro" id="IPR004111">
    <property type="entry name" value="Repressor_TetR_C"/>
</dbReference>
<keyword evidence="3" id="KW-0804">Transcription</keyword>
<comment type="caution">
    <text evidence="6">The sequence shown here is derived from an EMBL/GenBank/DDBJ whole genome shotgun (WGS) entry which is preliminary data.</text>
</comment>
<dbReference type="PANTHER" id="PTHR30055">
    <property type="entry name" value="HTH-TYPE TRANSCRIPTIONAL REGULATOR RUTR"/>
    <property type="match status" value="1"/>
</dbReference>
<evidence type="ECO:0000313" key="7">
    <source>
        <dbReference type="Proteomes" id="UP000609879"/>
    </source>
</evidence>
<accession>A0ABQ3XV41</accession>
<dbReference type="PROSITE" id="PS50977">
    <property type="entry name" value="HTH_TETR_2"/>
    <property type="match status" value="1"/>
</dbReference>
<dbReference type="Pfam" id="PF02909">
    <property type="entry name" value="TetR_C_1"/>
    <property type="match status" value="1"/>
</dbReference>
<dbReference type="Pfam" id="PF00440">
    <property type="entry name" value="TetR_N"/>
    <property type="match status" value="1"/>
</dbReference>
<dbReference type="InterPro" id="IPR050109">
    <property type="entry name" value="HTH-type_TetR-like_transc_reg"/>
</dbReference>
<keyword evidence="1" id="KW-0805">Transcription regulation</keyword>
<dbReference type="SUPFAM" id="SSF48498">
    <property type="entry name" value="Tetracyclin repressor-like, C-terminal domain"/>
    <property type="match status" value="1"/>
</dbReference>
<evidence type="ECO:0000259" key="5">
    <source>
        <dbReference type="PROSITE" id="PS50977"/>
    </source>
</evidence>
<keyword evidence="2 4" id="KW-0238">DNA-binding</keyword>
<keyword evidence="7" id="KW-1185">Reference proteome</keyword>
<gene>
    <name evidence="6" type="ORF">Ade02nite_01680</name>
</gene>
<dbReference type="InterPro" id="IPR036271">
    <property type="entry name" value="Tet_transcr_reg_TetR-rel_C_sf"/>
</dbReference>
<evidence type="ECO:0000256" key="2">
    <source>
        <dbReference type="ARBA" id="ARBA00023125"/>
    </source>
</evidence>
<feature type="domain" description="HTH tetR-type" evidence="5">
    <location>
        <begin position="8"/>
        <end position="68"/>
    </location>
</feature>
<protein>
    <submittedName>
        <fullName evidence="6">TetR family transcriptional regulator</fullName>
    </submittedName>
</protein>
<dbReference type="PANTHER" id="PTHR30055:SF151">
    <property type="entry name" value="TRANSCRIPTIONAL REGULATORY PROTEIN"/>
    <property type="match status" value="1"/>
</dbReference>
<reference evidence="6 7" key="1">
    <citation type="submission" date="2021-01" db="EMBL/GenBank/DDBJ databases">
        <title>Whole genome shotgun sequence of Actinoplanes deccanensis NBRC 13994.</title>
        <authorList>
            <person name="Komaki H."/>
            <person name="Tamura T."/>
        </authorList>
    </citation>
    <scope>NUCLEOTIDE SEQUENCE [LARGE SCALE GENOMIC DNA]</scope>
    <source>
        <strain evidence="6 7">NBRC 13994</strain>
    </source>
</reference>
<dbReference type="Gene3D" id="1.10.357.10">
    <property type="entry name" value="Tetracycline Repressor, domain 2"/>
    <property type="match status" value="1"/>
</dbReference>
<evidence type="ECO:0000256" key="3">
    <source>
        <dbReference type="ARBA" id="ARBA00023163"/>
    </source>
</evidence>
<dbReference type="Gene3D" id="1.10.10.60">
    <property type="entry name" value="Homeodomain-like"/>
    <property type="match status" value="1"/>
</dbReference>
<dbReference type="SUPFAM" id="SSF46689">
    <property type="entry name" value="Homeodomain-like"/>
    <property type="match status" value="1"/>
</dbReference>
<organism evidence="6 7">
    <name type="scientific">Paractinoplanes deccanensis</name>
    <dbReference type="NCBI Taxonomy" id="113561"/>
    <lineage>
        <taxon>Bacteria</taxon>
        <taxon>Bacillati</taxon>
        <taxon>Actinomycetota</taxon>
        <taxon>Actinomycetes</taxon>
        <taxon>Micromonosporales</taxon>
        <taxon>Micromonosporaceae</taxon>
        <taxon>Paractinoplanes</taxon>
    </lineage>
</organism>
<dbReference type="InterPro" id="IPR001647">
    <property type="entry name" value="HTH_TetR"/>
</dbReference>
<name>A0ABQ3XV41_9ACTN</name>